<dbReference type="SUPFAM" id="SSF46689">
    <property type="entry name" value="Homeodomain-like"/>
    <property type="match status" value="1"/>
</dbReference>
<protein>
    <submittedName>
        <fullName evidence="7">GntR family transcriptional regulator</fullName>
    </submittedName>
</protein>
<evidence type="ECO:0000256" key="1">
    <source>
        <dbReference type="ARBA" id="ARBA00023015"/>
    </source>
</evidence>
<keyword evidence="8" id="KW-1185">Reference proteome</keyword>
<dbReference type="Pfam" id="PF00392">
    <property type="entry name" value="GntR"/>
    <property type="match status" value="1"/>
</dbReference>
<dbReference type="SMART" id="SM00345">
    <property type="entry name" value="HTH_GNTR"/>
    <property type="match status" value="1"/>
</dbReference>
<reference evidence="7" key="1">
    <citation type="submission" date="2021-01" db="EMBL/GenBank/DDBJ databases">
        <title>Whole genome shotgun sequence of Virgisporangium ochraceum NBRC 16418.</title>
        <authorList>
            <person name="Komaki H."/>
            <person name="Tamura T."/>
        </authorList>
    </citation>
    <scope>NUCLEOTIDE SEQUENCE</scope>
    <source>
        <strain evidence="7">NBRC 16418</strain>
    </source>
</reference>
<dbReference type="Gene3D" id="1.10.357.10">
    <property type="entry name" value="Tetracycline Repressor, domain 2"/>
    <property type="match status" value="1"/>
</dbReference>
<keyword evidence="3" id="KW-0804">Transcription</keyword>
<dbReference type="AlphaFoldDB" id="A0A8J4EAU5"/>
<name>A0A8J4EAU5_9ACTN</name>
<dbReference type="PANTHER" id="PTHR44846">
    <property type="entry name" value="MANNOSYL-D-GLYCERATE TRANSPORT/METABOLISM SYSTEM REPRESSOR MNGR-RELATED"/>
    <property type="match status" value="1"/>
</dbReference>
<dbReference type="EMBL" id="BOPH01000001">
    <property type="protein sequence ID" value="GIJ65127.1"/>
    <property type="molecule type" value="Genomic_DNA"/>
</dbReference>
<dbReference type="GO" id="GO:0045892">
    <property type="term" value="P:negative regulation of DNA-templated transcription"/>
    <property type="evidence" value="ECO:0007669"/>
    <property type="project" value="InterPro"/>
</dbReference>
<dbReference type="Gene3D" id="1.10.10.10">
    <property type="entry name" value="Winged helix-like DNA-binding domain superfamily/Winged helix DNA-binding domain"/>
    <property type="match status" value="1"/>
</dbReference>
<dbReference type="InterPro" id="IPR036271">
    <property type="entry name" value="Tet_transcr_reg_TetR-rel_C_sf"/>
</dbReference>
<keyword evidence="1" id="KW-0805">Transcription regulation</keyword>
<dbReference type="SUPFAM" id="SSF48498">
    <property type="entry name" value="Tetracyclin repressor-like, C-terminal domain"/>
    <property type="match status" value="1"/>
</dbReference>
<evidence type="ECO:0000313" key="7">
    <source>
        <dbReference type="EMBL" id="GIJ65127.1"/>
    </source>
</evidence>
<dbReference type="CDD" id="cd07377">
    <property type="entry name" value="WHTH_GntR"/>
    <property type="match status" value="1"/>
</dbReference>
<evidence type="ECO:0000313" key="8">
    <source>
        <dbReference type="Proteomes" id="UP000635606"/>
    </source>
</evidence>
<dbReference type="InterPro" id="IPR004111">
    <property type="entry name" value="Repressor_TetR_C"/>
</dbReference>
<dbReference type="Gene3D" id="1.10.10.60">
    <property type="entry name" value="Homeodomain-like"/>
    <property type="match status" value="1"/>
</dbReference>
<feature type="domain" description="HTH gntR-type" evidence="5">
    <location>
        <begin position="3"/>
        <end position="71"/>
    </location>
</feature>
<comment type="caution">
    <text evidence="7">The sequence shown here is derived from an EMBL/GenBank/DDBJ whole genome shotgun (WGS) entry which is preliminary data.</text>
</comment>
<feature type="domain" description="HTH tetR-type" evidence="6">
    <location>
        <begin position="78"/>
        <end position="138"/>
    </location>
</feature>
<evidence type="ECO:0000259" key="5">
    <source>
        <dbReference type="PROSITE" id="PS50949"/>
    </source>
</evidence>
<organism evidence="7 8">
    <name type="scientific">Virgisporangium ochraceum</name>
    <dbReference type="NCBI Taxonomy" id="65505"/>
    <lineage>
        <taxon>Bacteria</taxon>
        <taxon>Bacillati</taxon>
        <taxon>Actinomycetota</taxon>
        <taxon>Actinomycetes</taxon>
        <taxon>Micromonosporales</taxon>
        <taxon>Micromonosporaceae</taxon>
        <taxon>Virgisporangium</taxon>
    </lineage>
</organism>
<evidence type="ECO:0000256" key="3">
    <source>
        <dbReference type="ARBA" id="ARBA00023163"/>
    </source>
</evidence>
<dbReference type="PROSITE" id="PS50949">
    <property type="entry name" value="HTH_GNTR"/>
    <property type="match status" value="1"/>
</dbReference>
<dbReference type="InterPro" id="IPR001647">
    <property type="entry name" value="HTH_TetR"/>
</dbReference>
<dbReference type="InterPro" id="IPR009057">
    <property type="entry name" value="Homeodomain-like_sf"/>
</dbReference>
<evidence type="ECO:0000259" key="6">
    <source>
        <dbReference type="PROSITE" id="PS50977"/>
    </source>
</evidence>
<keyword evidence="2 4" id="KW-0238">DNA-binding</keyword>
<dbReference type="SUPFAM" id="SSF46785">
    <property type="entry name" value="Winged helix' DNA-binding domain"/>
    <property type="match status" value="1"/>
</dbReference>
<dbReference type="InterPro" id="IPR000524">
    <property type="entry name" value="Tscrpt_reg_HTH_GntR"/>
</dbReference>
<dbReference type="RefSeq" id="WP_203925141.1">
    <property type="nucleotide sequence ID" value="NZ_BOPH01000001.1"/>
</dbReference>
<dbReference type="GO" id="GO:0003700">
    <property type="term" value="F:DNA-binding transcription factor activity"/>
    <property type="evidence" value="ECO:0007669"/>
    <property type="project" value="InterPro"/>
</dbReference>
<feature type="DNA-binding region" description="H-T-H motif" evidence="4">
    <location>
        <begin position="101"/>
        <end position="120"/>
    </location>
</feature>
<dbReference type="Pfam" id="PF02909">
    <property type="entry name" value="TetR_C_1"/>
    <property type="match status" value="1"/>
</dbReference>
<dbReference type="InterPro" id="IPR050679">
    <property type="entry name" value="Bact_HTH_transcr_reg"/>
</dbReference>
<sequence>MSVPTYRKIADDLAARITAGALAPGDRVMSTRQIMAAYGVAMATATKVIARLREQGLVEAKPGVGTVVSSAAAPRETAPDRVTVVHTAITIADAEGLTGLSMRRLAGALGIPTMSIYRHVRDKEELILLMMDEVMAANPPPPDLDPDTADWRACVEAVARLQWAMYRRHTWLAQAISFTRPLLAPNAMAHTEWVMRSLGRATADPDLQFRAAVMVANYVRGTAVNLAEEAQAEQDTGMTDEQWMQTQQERFAAVMASGRLPMMARYATGDHDFSLDLLLDFGLRTILDGLDRILTHG</sequence>
<dbReference type="PROSITE" id="PS50977">
    <property type="entry name" value="HTH_TETR_2"/>
    <property type="match status" value="1"/>
</dbReference>
<accession>A0A8J4EAU5</accession>
<dbReference type="InterPro" id="IPR036388">
    <property type="entry name" value="WH-like_DNA-bd_sf"/>
</dbReference>
<gene>
    <name evidence="7" type="ORF">Voc01_000440</name>
</gene>
<dbReference type="Proteomes" id="UP000635606">
    <property type="component" value="Unassembled WGS sequence"/>
</dbReference>
<dbReference type="GO" id="GO:0003677">
    <property type="term" value="F:DNA binding"/>
    <property type="evidence" value="ECO:0007669"/>
    <property type="project" value="UniProtKB-UniRule"/>
</dbReference>
<dbReference type="PANTHER" id="PTHR44846:SF17">
    <property type="entry name" value="GNTR-FAMILY TRANSCRIPTIONAL REGULATOR"/>
    <property type="match status" value="1"/>
</dbReference>
<evidence type="ECO:0000256" key="4">
    <source>
        <dbReference type="PROSITE-ProRule" id="PRU00335"/>
    </source>
</evidence>
<dbReference type="InterPro" id="IPR036390">
    <property type="entry name" value="WH_DNA-bd_sf"/>
</dbReference>
<proteinExistence type="predicted"/>
<evidence type="ECO:0000256" key="2">
    <source>
        <dbReference type="ARBA" id="ARBA00023125"/>
    </source>
</evidence>